<evidence type="ECO:0000256" key="1">
    <source>
        <dbReference type="SAM" id="Phobius"/>
    </source>
</evidence>
<evidence type="ECO:0000313" key="2">
    <source>
        <dbReference type="EMBL" id="GIZ01096.1"/>
    </source>
</evidence>
<reference evidence="2 3" key="1">
    <citation type="submission" date="2021-06" db="EMBL/GenBank/DDBJ databases">
        <title>Caerostris extrusa draft genome.</title>
        <authorList>
            <person name="Kono N."/>
            <person name="Arakawa K."/>
        </authorList>
    </citation>
    <scope>NUCLEOTIDE SEQUENCE [LARGE SCALE GENOMIC DNA]</scope>
</reference>
<keyword evidence="3" id="KW-1185">Reference proteome</keyword>
<sequence>MQKLCGYRKICMCYQSQNCSCSSYCNPLKSIVMYKTYALFLSFGDIYITEGAKFYTSIGSWLQFYPLVLHFCCLSFANFVRKAMDPNNTMQAHNIEVLRRMLAANIEPNGPSIVNTTSKCYSPPQQKAASSPLQLMNKF</sequence>
<dbReference type="AlphaFoldDB" id="A0AAV4Y0Y9"/>
<organism evidence="2 3">
    <name type="scientific">Caerostris extrusa</name>
    <name type="common">Bark spider</name>
    <name type="synonym">Caerostris bankana</name>
    <dbReference type="NCBI Taxonomy" id="172846"/>
    <lineage>
        <taxon>Eukaryota</taxon>
        <taxon>Metazoa</taxon>
        <taxon>Ecdysozoa</taxon>
        <taxon>Arthropoda</taxon>
        <taxon>Chelicerata</taxon>
        <taxon>Arachnida</taxon>
        <taxon>Araneae</taxon>
        <taxon>Araneomorphae</taxon>
        <taxon>Entelegynae</taxon>
        <taxon>Araneoidea</taxon>
        <taxon>Araneidae</taxon>
        <taxon>Caerostris</taxon>
    </lineage>
</organism>
<gene>
    <name evidence="2" type="primary">AVEN_75860_1</name>
    <name evidence="2" type="ORF">CEXT_643111</name>
</gene>
<accession>A0AAV4Y0Y9</accession>
<feature type="transmembrane region" description="Helical" evidence="1">
    <location>
        <begin position="61"/>
        <end position="80"/>
    </location>
</feature>
<keyword evidence="1" id="KW-1133">Transmembrane helix</keyword>
<protein>
    <submittedName>
        <fullName evidence="2">Uncharacterized protein</fullName>
    </submittedName>
</protein>
<proteinExistence type="predicted"/>
<name>A0AAV4Y0Y9_CAEEX</name>
<comment type="caution">
    <text evidence="2">The sequence shown here is derived from an EMBL/GenBank/DDBJ whole genome shotgun (WGS) entry which is preliminary data.</text>
</comment>
<feature type="transmembrane region" description="Helical" evidence="1">
    <location>
        <begin position="32"/>
        <end position="49"/>
    </location>
</feature>
<keyword evidence="1" id="KW-0472">Membrane</keyword>
<dbReference type="Proteomes" id="UP001054945">
    <property type="component" value="Unassembled WGS sequence"/>
</dbReference>
<dbReference type="EMBL" id="BPLR01001252">
    <property type="protein sequence ID" value="GIZ01096.1"/>
    <property type="molecule type" value="Genomic_DNA"/>
</dbReference>
<keyword evidence="1" id="KW-0812">Transmembrane</keyword>
<evidence type="ECO:0000313" key="3">
    <source>
        <dbReference type="Proteomes" id="UP001054945"/>
    </source>
</evidence>